<feature type="signal peptide" evidence="2">
    <location>
        <begin position="1"/>
        <end position="35"/>
    </location>
</feature>
<evidence type="ECO:0000256" key="1">
    <source>
        <dbReference type="SAM" id="MobiDB-lite"/>
    </source>
</evidence>
<dbReference type="KEGG" id="nml:Namu_3896"/>
<dbReference type="HOGENOM" id="CLU_1155449_0_0_11"/>
<reference evidence="4" key="1">
    <citation type="submission" date="2009-09" db="EMBL/GenBank/DDBJ databases">
        <title>The complete genome of Nakamurella multipartita DSM 44233.</title>
        <authorList>
            <consortium name="US DOE Joint Genome Institute (JGI-PGF)"/>
            <person name="Lucas S."/>
            <person name="Copeland A."/>
            <person name="Lapidus A."/>
            <person name="Glavina del Rio T."/>
            <person name="Dalin E."/>
            <person name="Tice H."/>
            <person name="Bruce D."/>
            <person name="Goodwin L."/>
            <person name="Pitluck S."/>
            <person name="Kyrpides N."/>
            <person name="Mavromatis K."/>
            <person name="Ivanova N."/>
            <person name="Ovchinnikova G."/>
            <person name="Sims D."/>
            <person name="Meincke L."/>
            <person name="Brettin T."/>
            <person name="Detter J.C."/>
            <person name="Han C."/>
            <person name="Larimer F."/>
            <person name="Land M."/>
            <person name="Hauser L."/>
            <person name="Markowitz V."/>
            <person name="Cheng J.-F."/>
            <person name="Hugenholtz P."/>
            <person name="Woyke T."/>
            <person name="Wu D."/>
            <person name="Klenk H.-P."/>
            <person name="Eisen J.A."/>
        </authorList>
    </citation>
    <scope>NUCLEOTIDE SEQUENCE [LARGE SCALE GENOMIC DNA]</scope>
    <source>
        <strain evidence="4">ATCC 700099 / DSM 44233 / CIP 104796 / JCM 9543 / NBRC 105858 / Y-104</strain>
    </source>
</reference>
<organism evidence="3 4">
    <name type="scientific">Nakamurella multipartita (strain ATCC 700099 / DSM 44233 / CIP 104796 / JCM 9543 / NBRC 105858 / Y-104)</name>
    <name type="common">Microsphaera multipartita</name>
    <dbReference type="NCBI Taxonomy" id="479431"/>
    <lineage>
        <taxon>Bacteria</taxon>
        <taxon>Bacillati</taxon>
        <taxon>Actinomycetota</taxon>
        <taxon>Actinomycetes</taxon>
        <taxon>Nakamurellales</taxon>
        <taxon>Nakamurellaceae</taxon>
        <taxon>Nakamurella</taxon>
    </lineage>
</organism>
<sequence length="240" mass="23842" precursor="true">MGVPSVRATRTRSAAFAGAALLAALTLGGCATSGASSGTTVGTASASSSGAGASSPAASTTLSRAPATSTAATTMATTSSPAPNTTDAESAAPVTEPPAATTESAASSSSADEDWATLQAALAQADAELATAQSQGWWSGPICSPDIEMHRENAGQEPLPDEQVRAECAANIAEFWASKVDYEQLMALDNDARITELARVGAVLGLPSAQPPTIAQVVVVHGCEQGWITDPAVCSVIPAG</sequence>
<dbReference type="EMBL" id="CP001737">
    <property type="protein sequence ID" value="ACV80189.1"/>
    <property type="molecule type" value="Genomic_DNA"/>
</dbReference>
<name>C8XGV8_NAKMY</name>
<protein>
    <submittedName>
        <fullName evidence="3">Uncharacterized protein</fullName>
    </submittedName>
</protein>
<evidence type="ECO:0000313" key="3">
    <source>
        <dbReference type="EMBL" id="ACV80189.1"/>
    </source>
</evidence>
<proteinExistence type="predicted"/>
<accession>C8XGV8</accession>
<keyword evidence="2" id="KW-0732">Signal</keyword>
<feature type="chain" id="PRO_5002994280" evidence="2">
    <location>
        <begin position="36"/>
        <end position="240"/>
    </location>
</feature>
<evidence type="ECO:0000256" key="2">
    <source>
        <dbReference type="SAM" id="SignalP"/>
    </source>
</evidence>
<dbReference type="InParanoid" id="C8XGV8"/>
<dbReference type="PROSITE" id="PS51257">
    <property type="entry name" value="PROKAR_LIPOPROTEIN"/>
    <property type="match status" value="1"/>
</dbReference>
<evidence type="ECO:0000313" key="4">
    <source>
        <dbReference type="Proteomes" id="UP000002218"/>
    </source>
</evidence>
<dbReference type="Proteomes" id="UP000002218">
    <property type="component" value="Chromosome"/>
</dbReference>
<reference evidence="3 4" key="2">
    <citation type="journal article" date="2010" name="Stand. Genomic Sci.">
        <title>Complete genome sequence of Nakamurella multipartita type strain (Y-104).</title>
        <authorList>
            <person name="Tice H."/>
            <person name="Mayilraj S."/>
            <person name="Sims D."/>
            <person name="Lapidus A."/>
            <person name="Nolan M."/>
            <person name="Lucas S."/>
            <person name="Glavina Del Rio T."/>
            <person name="Copeland A."/>
            <person name="Cheng J.F."/>
            <person name="Meincke L."/>
            <person name="Bruce D."/>
            <person name="Goodwin L."/>
            <person name="Pitluck S."/>
            <person name="Ivanova N."/>
            <person name="Mavromatis K."/>
            <person name="Ovchinnikova G."/>
            <person name="Pati A."/>
            <person name="Chen A."/>
            <person name="Palaniappan K."/>
            <person name="Land M."/>
            <person name="Hauser L."/>
            <person name="Chang Y.J."/>
            <person name="Jeffries C.D."/>
            <person name="Detter J.C."/>
            <person name="Brettin T."/>
            <person name="Rohde M."/>
            <person name="Goker M."/>
            <person name="Bristow J."/>
            <person name="Eisen J.A."/>
            <person name="Markowitz V."/>
            <person name="Hugenholtz P."/>
            <person name="Kyrpides N.C."/>
            <person name="Klenk H.P."/>
            <person name="Chen F."/>
        </authorList>
    </citation>
    <scope>NUCLEOTIDE SEQUENCE [LARGE SCALE GENOMIC DNA]</scope>
    <source>
        <strain evidence="4">ATCC 700099 / DSM 44233 / CIP 104796 / JCM 9543 / NBRC 105858 / Y-104</strain>
    </source>
</reference>
<gene>
    <name evidence="3" type="ordered locus">Namu_3896</name>
</gene>
<keyword evidence="4" id="KW-1185">Reference proteome</keyword>
<dbReference type="AlphaFoldDB" id="C8XGV8"/>
<feature type="region of interest" description="Disordered" evidence="1">
    <location>
        <begin position="36"/>
        <end position="113"/>
    </location>
</feature>